<evidence type="ECO:0000313" key="1">
    <source>
        <dbReference type="EMBL" id="KAG0009630.1"/>
    </source>
</evidence>
<dbReference type="PANTHER" id="PTHR37450">
    <property type="entry name" value="CIPC PROTEIN"/>
    <property type="match status" value="1"/>
</dbReference>
<evidence type="ECO:0000313" key="2">
    <source>
        <dbReference type="Proteomes" id="UP000703661"/>
    </source>
</evidence>
<dbReference type="Pfam" id="PF12585">
    <property type="entry name" value="DUF3759"/>
    <property type="match status" value="1"/>
</dbReference>
<reference evidence="1" key="1">
    <citation type="journal article" date="2020" name="Fungal Divers.">
        <title>Resolving the Mortierellaceae phylogeny through synthesis of multi-gene phylogenetics and phylogenomics.</title>
        <authorList>
            <person name="Vandepol N."/>
            <person name="Liber J."/>
            <person name="Desiro A."/>
            <person name="Na H."/>
            <person name="Kennedy M."/>
            <person name="Barry K."/>
            <person name="Grigoriev I.V."/>
            <person name="Miller A.N."/>
            <person name="O'Donnell K."/>
            <person name="Stajich J.E."/>
            <person name="Bonito G."/>
        </authorList>
    </citation>
    <scope>NUCLEOTIDE SEQUENCE</scope>
    <source>
        <strain evidence="1">NRRL 2769</strain>
    </source>
</reference>
<protein>
    <recommendedName>
        <fullName evidence="3">CipC-like antibiotic response protein</fullName>
    </recommendedName>
</protein>
<dbReference type="AlphaFoldDB" id="A0A9P6MR25"/>
<accession>A0A9P6MR25</accession>
<dbReference type="EMBL" id="JAAAID010001539">
    <property type="protein sequence ID" value="KAG0009630.1"/>
    <property type="molecule type" value="Genomic_DNA"/>
</dbReference>
<comment type="caution">
    <text evidence="1">The sequence shown here is derived from an EMBL/GenBank/DDBJ whole genome shotgun (WGS) entry which is preliminary data.</text>
</comment>
<dbReference type="PANTHER" id="PTHR37450:SF1">
    <property type="entry name" value="CIPC PROTEIN"/>
    <property type="match status" value="1"/>
</dbReference>
<name>A0A9P6MR25_9FUNG</name>
<keyword evidence="2" id="KW-1185">Reference proteome</keyword>
<dbReference type="InterPro" id="IPR022234">
    <property type="entry name" value="DUF3759"/>
</dbReference>
<sequence length="100" mass="11082">MFGFGDSHDKVYGDSAEHHSTWTHELIAGAAAFQAAKMYEKQHPGDKHQLSKELLAGLAGAEADKLFESKGLDFLDREKAKHEAKKRAEQLYDEHIGGSD</sequence>
<evidence type="ECO:0008006" key="3">
    <source>
        <dbReference type="Google" id="ProtNLM"/>
    </source>
</evidence>
<proteinExistence type="predicted"/>
<organism evidence="1 2">
    <name type="scientific">Entomortierella chlamydospora</name>
    <dbReference type="NCBI Taxonomy" id="101097"/>
    <lineage>
        <taxon>Eukaryota</taxon>
        <taxon>Fungi</taxon>
        <taxon>Fungi incertae sedis</taxon>
        <taxon>Mucoromycota</taxon>
        <taxon>Mortierellomycotina</taxon>
        <taxon>Mortierellomycetes</taxon>
        <taxon>Mortierellales</taxon>
        <taxon>Mortierellaceae</taxon>
        <taxon>Entomortierella</taxon>
    </lineage>
</organism>
<gene>
    <name evidence="1" type="ORF">BGZ80_002206</name>
</gene>
<dbReference type="Proteomes" id="UP000703661">
    <property type="component" value="Unassembled WGS sequence"/>
</dbReference>